<dbReference type="OrthoDB" id="6595597at2759"/>
<evidence type="ECO:0000313" key="1">
    <source>
        <dbReference type="EMBL" id="CAD7231101.1"/>
    </source>
</evidence>
<accession>A0A7R8WGA3</accession>
<organism evidence="1">
    <name type="scientific">Cyprideis torosa</name>
    <dbReference type="NCBI Taxonomy" id="163714"/>
    <lineage>
        <taxon>Eukaryota</taxon>
        <taxon>Metazoa</taxon>
        <taxon>Ecdysozoa</taxon>
        <taxon>Arthropoda</taxon>
        <taxon>Crustacea</taxon>
        <taxon>Oligostraca</taxon>
        <taxon>Ostracoda</taxon>
        <taxon>Podocopa</taxon>
        <taxon>Podocopida</taxon>
        <taxon>Cytherocopina</taxon>
        <taxon>Cytheroidea</taxon>
        <taxon>Cytherideidae</taxon>
        <taxon>Cyprideis</taxon>
    </lineage>
</organism>
<dbReference type="GO" id="GO:0005615">
    <property type="term" value="C:extracellular space"/>
    <property type="evidence" value="ECO:0007669"/>
    <property type="project" value="TreeGrafter"/>
</dbReference>
<name>A0A7R8WGA3_9CRUS</name>
<dbReference type="AlphaFoldDB" id="A0A7R8WGA3"/>
<dbReference type="InterPro" id="IPR031311">
    <property type="entry name" value="CHIT_BIND_RR_consensus"/>
</dbReference>
<dbReference type="Pfam" id="PF00379">
    <property type="entry name" value="Chitin_bind_4"/>
    <property type="match status" value="1"/>
</dbReference>
<dbReference type="InterPro" id="IPR051217">
    <property type="entry name" value="Insect_Cuticle_Struc_Prot"/>
</dbReference>
<protein>
    <submittedName>
        <fullName evidence="1">Uncharacterized protein</fullName>
    </submittedName>
</protein>
<sequence>MIKAVALLALVALSAAEQHSSVSIAKDGAHLHHRTHKNSYHEPTYSLKAESKAYTPAYKPAYTPAYKPAYTPAYKPAYTPAYKPAYTPAYKPAYSPAPYKAPAYQAAYSQPRPSYHAAPSYGKDYDQPAVYNFAYAVKDDYSYNDFGHQEARDGYNTQGVYYVALPDGRRQTVTYKADEYGYNADVQYDGEPRYDSYKPTYKADPYKAAPSYHVPAYKEPAYKAPSYKAPSYKAPAYSVHH</sequence>
<reference evidence="1" key="1">
    <citation type="submission" date="2020-11" db="EMBL/GenBank/DDBJ databases">
        <authorList>
            <person name="Tran Van P."/>
        </authorList>
    </citation>
    <scope>NUCLEOTIDE SEQUENCE</scope>
</reference>
<dbReference type="PANTHER" id="PTHR12236:SF79">
    <property type="entry name" value="CUTICULAR PROTEIN 50CB-RELATED"/>
    <property type="match status" value="1"/>
</dbReference>
<proteinExistence type="predicted"/>
<dbReference type="PROSITE" id="PS51155">
    <property type="entry name" value="CHIT_BIND_RR_2"/>
    <property type="match status" value="1"/>
</dbReference>
<dbReference type="GO" id="GO:0031012">
    <property type="term" value="C:extracellular matrix"/>
    <property type="evidence" value="ECO:0007669"/>
    <property type="project" value="TreeGrafter"/>
</dbReference>
<gene>
    <name evidence="1" type="ORF">CTOB1V02_LOCUS8955</name>
</gene>
<dbReference type="InterPro" id="IPR000618">
    <property type="entry name" value="Insect_cuticle"/>
</dbReference>
<dbReference type="PANTHER" id="PTHR12236">
    <property type="entry name" value="STRUCTURAL CONTITUENT OF CUTICLE"/>
    <property type="match status" value="1"/>
</dbReference>
<dbReference type="PROSITE" id="PS00233">
    <property type="entry name" value="CHIT_BIND_RR_1"/>
    <property type="match status" value="1"/>
</dbReference>
<dbReference type="GO" id="GO:0042302">
    <property type="term" value="F:structural constituent of cuticle"/>
    <property type="evidence" value="ECO:0007669"/>
    <property type="project" value="UniProtKB-UniRule"/>
</dbReference>
<dbReference type="EMBL" id="OB663192">
    <property type="protein sequence ID" value="CAD7231101.1"/>
    <property type="molecule type" value="Genomic_DNA"/>
</dbReference>